<evidence type="ECO:0000256" key="9">
    <source>
        <dbReference type="ARBA" id="ARBA00023015"/>
    </source>
</evidence>
<evidence type="ECO:0000256" key="10">
    <source>
        <dbReference type="ARBA" id="ARBA00023159"/>
    </source>
</evidence>
<dbReference type="EMBL" id="ML119105">
    <property type="protein sequence ID" value="RPB17630.1"/>
    <property type="molecule type" value="Genomic_DNA"/>
</dbReference>
<reference evidence="15 16" key="1">
    <citation type="journal article" date="2018" name="Nat. Ecol. Evol.">
        <title>Pezizomycetes genomes reveal the molecular basis of ectomycorrhizal truffle lifestyle.</title>
        <authorList>
            <person name="Murat C."/>
            <person name="Payen T."/>
            <person name="Noel B."/>
            <person name="Kuo A."/>
            <person name="Morin E."/>
            <person name="Chen J."/>
            <person name="Kohler A."/>
            <person name="Krizsan K."/>
            <person name="Balestrini R."/>
            <person name="Da Silva C."/>
            <person name="Montanini B."/>
            <person name="Hainaut M."/>
            <person name="Levati E."/>
            <person name="Barry K.W."/>
            <person name="Belfiori B."/>
            <person name="Cichocki N."/>
            <person name="Clum A."/>
            <person name="Dockter R.B."/>
            <person name="Fauchery L."/>
            <person name="Guy J."/>
            <person name="Iotti M."/>
            <person name="Le Tacon F."/>
            <person name="Lindquist E.A."/>
            <person name="Lipzen A."/>
            <person name="Malagnac F."/>
            <person name="Mello A."/>
            <person name="Molinier V."/>
            <person name="Miyauchi S."/>
            <person name="Poulain J."/>
            <person name="Riccioni C."/>
            <person name="Rubini A."/>
            <person name="Sitrit Y."/>
            <person name="Splivallo R."/>
            <person name="Traeger S."/>
            <person name="Wang M."/>
            <person name="Zifcakova L."/>
            <person name="Wipf D."/>
            <person name="Zambonelli A."/>
            <person name="Paolocci F."/>
            <person name="Nowrousian M."/>
            <person name="Ottonello S."/>
            <person name="Baldrian P."/>
            <person name="Spatafora J.W."/>
            <person name="Henrissat B."/>
            <person name="Nagy L.G."/>
            <person name="Aury J.M."/>
            <person name="Wincker P."/>
            <person name="Grigoriev I.V."/>
            <person name="Bonfante P."/>
            <person name="Martin F.M."/>
        </authorList>
    </citation>
    <scope>NUCLEOTIDE SEQUENCE [LARGE SCALE GENOMIC DNA]</scope>
    <source>
        <strain evidence="15 16">CCBAS932</strain>
    </source>
</reference>
<comment type="function">
    <text evidence="13">Component of the EKC/KEOPS complex that is required for the formation of a threonylcarbamoyl group on adenosine at position 37 (t(6)A37) in tRNAs that read codons beginning with adenine. The complex is probably involved in the transfer of the threonylcarbamoyl moiety of threonylcarbamoyl-AMP (TC-AMP) to the N6 group of A37. GON7 likely plays a supporting role to the catalytic subunit KAE1 in the complex. The EKC/KEOPS complex also promotes both telomere uncapping and telomere elongation. The complex is required for efficient recruitment of transcriptional coactivators.</text>
</comment>
<evidence type="ECO:0000256" key="13">
    <source>
        <dbReference type="ARBA" id="ARBA00025393"/>
    </source>
</evidence>
<evidence type="ECO:0000256" key="4">
    <source>
        <dbReference type="ARBA" id="ARBA00011534"/>
    </source>
</evidence>
<evidence type="ECO:0000313" key="16">
    <source>
        <dbReference type="Proteomes" id="UP000277580"/>
    </source>
</evidence>
<keyword evidence="7" id="KW-0819">tRNA processing</keyword>
<keyword evidence="10" id="KW-0010">Activator</keyword>
<keyword evidence="16" id="KW-1185">Reference proteome</keyword>
<evidence type="ECO:0000256" key="3">
    <source>
        <dbReference type="ARBA" id="ARBA00008529"/>
    </source>
</evidence>
<dbReference type="GO" id="GO:0000781">
    <property type="term" value="C:chromosome, telomeric region"/>
    <property type="evidence" value="ECO:0007669"/>
    <property type="project" value="UniProtKB-SubCell"/>
</dbReference>
<dbReference type="GO" id="GO:0008033">
    <property type="term" value="P:tRNA processing"/>
    <property type="evidence" value="ECO:0007669"/>
    <property type="project" value="UniProtKB-KW"/>
</dbReference>
<evidence type="ECO:0000256" key="11">
    <source>
        <dbReference type="ARBA" id="ARBA00023163"/>
    </source>
</evidence>
<feature type="region of interest" description="Disordered" evidence="14">
    <location>
        <begin position="109"/>
        <end position="134"/>
    </location>
</feature>
<keyword evidence="11" id="KW-0804">Transcription</keyword>
<evidence type="ECO:0000313" key="15">
    <source>
        <dbReference type="EMBL" id="RPB17630.1"/>
    </source>
</evidence>
<evidence type="ECO:0000256" key="12">
    <source>
        <dbReference type="ARBA" id="ARBA00023242"/>
    </source>
</evidence>
<evidence type="ECO:0000256" key="2">
    <source>
        <dbReference type="ARBA" id="ARBA00004574"/>
    </source>
</evidence>
<evidence type="ECO:0000256" key="5">
    <source>
        <dbReference type="ARBA" id="ARBA00019746"/>
    </source>
</evidence>
<evidence type="ECO:0000256" key="6">
    <source>
        <dbReference type="ARBA" id="ARBA00022454"/>
    </source>
</evidence>
<accession>A0A3N4L414</accession>
<dbReference type="InterPro" id="IPR014849">
    <property type="entry name" value="EKC/KEOPS_Gon7"/>
</dbReference>
<keyword evidence="9" id="KW-0805">Transcription regulation</keyword>
<protein>
    <recommendedName>
        <fullName evidence="5">EKC/KEOPS complex subunit GON7</fullName>
    </recommendedName>
</protein>
<dbReference type="Proteomes" id="UP000277580">
    <property type="component" value="Unassembled WGS sequence"/>
</dbReference>
<evidence type="ECO:0000256" key="1">
    <source>
        <dbReference type="ARBA" id="ARBA00004123"/>
    </source>
</evidence>
<comment type="subunit">
    <text evidence="4">Component of the EKC/KEOPS complex composed of at least BUD32, CGI121, GON7, KAE1 and PCC1; the whole complex dimerizes.</text>
</comment>
<dbReference type="InParanoid" id="A0A3N4L414"/>
<keyword evidence="6" id="KW-0158">Chromosome</keyword>
<dbReference type="GO" id="GO:0005634">
    <property type="term" value="C:nucleus"/>
    <property type="evidence" value="ECO:0007669"/>
    <property type="project" value="UniProtKB-SubCell"/>
</dbReference>
<dbReference type="AlphaFoldDB" id="A0A3N4L414"/>
<evidence type="ECO:0000256" key="7">
    <source>
        <dbReference type="ARBA" id="ARBA00022694"/>
    </source>
</evidence>
<organism evidence="15 16">
    <name type="scientific">Morchella conica CCBAS932</name>
    <dbReference type="NCBI Taxonomy" id="1392247"/>
    <lineage>
        <taxon>Eukaryota</taxon>
        <taxon>Fungi</taxon>
        <taxon>Dikarya</taxon>
        <taxon>Ascomycota</taxon>
        <taxon>Pezizomycotina</taxon>
        <taxon>Pezizomycetes</taxon>
        <taxon>Pezizales</taxon>
        <taxon>Morchellaceae</taxon>
        <taxon>Morchella</taxon>
    </lineage>
</organism>
<feature type="compositionally biased region" description="Basic and acidic residues" evidence="14">
    <location>
        <begin position="109"/>
        <end position="124"/>
    </location>
</feature>
<keyword evidence="8" id="KW-0779">Telomere</keyword>
<dbReference type="OrthoDB" id="2288868at2759"/>
<sequence length="134" mass="14900">MAMRFNAQAAKTQRSPTRKACPIHVHCIEHRNPATILTPIPQSNMAPTLTAVYGSPLSTEPHIFSYPLPESVASSTTTATDAKTQHLSDLRAAVIRLQEEINTYLTERMQAEKKAEEDAMAEEKYGEEEGEEED</sequence>
<proteinExistence type="inferred from homology"/>
<evidence type="ECO:0000256" key="14">
    <source>
        <dbReference type="SAM" id="MobiDB-lite"/>
    </source>
</evidence>
<dbReference type="Pfam" id="PF08738">
    <property type="entry name" value="Gon7"/>
    <property type="match status" value="1"/>
</dbReference>
<keyword evidence="12" id="KW-0539">Nucleus</keyword>
<comment type="subcellular location">
    <subcellularLocation>
        <location evidence="2">Chromosome</location>
        <location evidence="2">Telomere</location>
    </subcellularLocation>
    <subcellularLocation>
        <location evidence="1">Nucleus</location>
    </subcellularLocation>
</comment>
<gene>
    <name evidence="15" type="ORF">P167DRAFT_541009</name>
</gene>
<evidence type="ECO:0000256" key="8">
    <source>
        <dbReference type="ARBA" id="ARBA00022895"/>
    </source>
</evidence>
<feature type="compositionally biased region" description="Acidic residues" evidence="14">
    <location>
        <begin position="125"/>
        <end position="134"/>
    </location>
</feature>
<name>A0A3N4L414_9PEZI</name>
<comment type="similarity">
    <text evidence="3">Belongs to the GON7 family.</text>
</comment>